<comment type="caution">
    <text evidence="7">The sequence shown here is derived from an EMBL/GenBank/DDBJ whole genome shotgun (WGS) entry which is preliminary data.</text>
</comment>
<dbReference type="PANTHER" id="PTHR47053:SF1">
    <property type="entry name" value="MUREIN DD-ENDOPEPTIDASE MEPH-RELATED"/>
    <property type="match status" value="1"/>
</dbReference>
<evidence type="ECO:0000256" key="2">
    <source>
        <dbReference type="ARBA" id="ARBA00022670"/>
    </source>
</evidence>
<keyword evidence="3" id="KW-0378">Hydrolase</keyword>
<proteinExistence type="inferred from homology"/>
<evidence type="ECO:0000256" key="1">
    <source>
        <dbReference type="ARBA" id="ARBA00007074"/>
    </source>
</evidence>
<dbReference type="InterPro" id="IPR038765">
    <property type="entry name" value="Papain-like_cys_pep_sf"/>
</dbReference>
<dbReference type="InterPro" id="IPR051202">
    <property type="entry name" value="Peptidase_C40"/>
</dbReference>
<evidence type="ECO:0000256" key="4">
    <source>
        <dbReference type="ARBA" id="ARBA00022807"/>
    </source>
</evidence>
<reference evidence="7 8" key="1">
    <citation type="submission" date="2019-03" db="EMBL/GenBank/DDBJ databases">
        <title>Genomics of glacier-inhabiting Cryobacterium strains.</title>
        <authorList>
            <person name="Liu Q."/>
            <person name="Xin Y.-H."/>
        </authorList>
    </citation>
    <scope>NUCLEOTIDE SEQUENCE [LARGE SCALE GENOMIC DNA]</scope>
    <source>
        <strain evidence="7 8">Hh14</strain>
    </source>
</reference>
<keyword evidence="2" id="KW-0645">Protease</keyword>
<dbReference type="Proteomes" id="UP000297447">
    <property type="component" value="Unassembled WGS sequence"/>
</dbReference>
<protein>
    <submittedName>
        <fullName evidence="7">NlpC/P60 family protein</fullName>
    </submittedName>
</protein>
<gene>
    <name evidence="7" type="ORF">E3T55_13945</name>
</gene>
<dbReference type="PANTHER" id="PTHR47053">
    <property type="entry name" value="MUREIN DD-ENDOPEPTIDASE MEPH-RELATED"/>
    <property type="match status" value="1"/>
</dbReference>
<dbReference type="Gene3D" id="3.90.1720.10">
    <property type="entry name" value="endopeptidase domain like (from Nostoc punctiforme)"/>
    <property type="match status" value="1"/>
</dbReference>
<dbReference type="GO" id="GO:0008234">
    <property type="term" value="F:cysteine-type peptidase activity"/>
    <property type="evidence" value="ECO:0007669"/>
    <property type="project" value="UniProtKB-KW"/>
</dbReference>
<dbReference type="RefSeq" id="WP_134520167.1">
    <property type="nucleotide sequence ID" value="NZ_SOHE01000056.1"/>
</dbReference>
<evidence type="ECO:0000259" key="6">
    <source>
        <dbReference type="PROSITE" id="PS51935"/>
    </source>
</evidence>
<feature type="domain" description="NlpC/P60" evidence="6">
    <location>
        <begin position="133"/>
        <end position="245"/>
    </location>
</feature>
<dbReference type="Pfam" id="PF00877">
    <property type="entry name" value="NLPC_P60"/>
    <property type="match status" value="1"/>
</dbReference>
<sequence>MAKRPIRRGKVGNVVVMSLAFGLMATMSIPAYAFAPDAQDSAFAATESTQLSKTQAQAVEVDAASATLTVARDGFTATTAEELAAAEAAVVASEAAAAAEARRIEVSSQLTTYATSYSGPSAADYLANPTYPEFDLASVYNVASQYQGTPYVYGGATPAGFDCSGFIMYVYAQFGISLPHSSNGQAAAGTRIAIEDAVPGDLVIMPGHDGFYAGNGNILHAPYTGQNVRVQPIWTSDYYIVRIGI</sequence>
<keyword evidence="8" id="KW-1185">Reference proteome</keyword>
<evidence type="ECO:0000313" key="8">
    <source>
        <dbReference type="Proteomes" id="UP000297447"/>
    </source>
</evidence>
<evidence type="ECO:0000256" key="3">
    <source>
        <dbReference type="ARBA" id="ARBA00022801"/>
    </source>
</evidence>
<comment type="similarity">
    <text evidence="1">Belongs to the peptidase C40 family.</text>
</comment>
<dbReference type="InterPro" id="IPR000064">
    <property type="entry name" value="NLP_P60_dom"/>
</dbReference>
<dbReference type="PROSITE" id="PS51935">
    <property type="entry name" value="NLPC_P60"/>
    <property type="match status" value="1"/>
</dbReference>
<keyword evidence="5" id="KW-0732">Signal</keyword>
<keyword evidence="4" id="KW-0788">Thiol protease</keyword>
<dbReference type="AlphaFoldDB" id="A0A4R8ZXA5"/>
<evidence type="ECO:0000313" key="7">
    <source>
        <dbReference type="EMBL" id="TFD48370.1"/>
    </source>
</evidence>
<organism evidence="7 8">
    <name type="scientific">Cryobacterium frigoriphilum</name>
    <dbReference type="NCBI Taxonomy" id="1259150"/>
    <lineage>
        <taxon>Bacteria</taxon>
        <taxon>Bacillati</taxon>
        <taxon>Actinomycetota</taxon>
        <taxon>Actinomycetes</taxon>
        <taxon>Micrococcales</taxon>
        <taxon>Microbacteriaceae</taxon>
        <taxon>Cryobacterium</taxon>
    </lineage>
</organism>
<dbReference type="OrthoDB" id="9815778at2"/>
<feature type="signal peptide" evidence="5">
    <location>
        <begin position="1"/>
        <end position="33"/>
    </location>
</feature>
<accession>A0A4R8ZXA5</accession>
<feature type="chain" id="PRO_5020662403" evidence="5">
    <location>
        <begin position="34"/>
        <end position="245"/>
    </location>
</feature>
<dbReference type="EMBL" id="SOHE01000056">
    <property type="protein sequence ID" value="TFD48370.1"/>
    <property type="molecule type" value="Genomic_DNA"/>
</dbReference>
<name>A0A4R8ZXA5_9MICO</name>
<dbReference type="GO" id="GO:0006508">
    <property type="term" value="P:proteolysis"/>
    <property type="evidence" value="ECO:0007669"/>
    <property type="project" value="UniProtKB-KW"/>
</dbReference>
<evidence type="ECO:0000256" key="5">
    <source>
        <dbReference type="SAM" id="SignalP"/>
    </source>
</evidence>
<dbReference type="SUPFAM" id="SSF54001">
    <property type="entry name" value="Cysteine proteinases"/>
    <property type="match status" value="1"/>
</dbReference>